<feature type="domain" description="RNase H type-1" evidence="1">
    <location>
        <begin position="105"/>
        <end position="233"/>
    </location>
</feature>
<evidence type="ECO:0000313" key="2">
    <source>
        <dbReference type="EMBL" id="GBL94986.1"/>
    </source>
</evidence>
<dbReference type="Pfam" id="PF00075">
    <property type="entry name" value="RNase_H"/>
    <property type="match status" value="1"/>
</dbReference>
<dbReference type="EMBL" id="BGPR01084335">
    <property type="protein sequence ID" value="GBL94986.1"/>
    <property type="molecule type" value="Genomic_DNA"/>
</dbReference>
<dbReference type="InterPro" id="IPR036397">
    <property type="entry name" value="RNaseH_sf"/>
</dbReference>
<dbReference type="GO" id="GO:0004523">
    <property type="term" value="F:RNA-DNA hybrid ribonuclease activity"/>
    <property type="evidence" value="ECO:0007669"/>
    <property type="project" value="InterPro"/>
</dbReference>
<dbReference type="InterPro" id="IPR002156">
    <property type="entry name" value="RNaseH_domain"/>
</dbReference>
<sequence length="364" mass="42168">MLSLHYYFRVKSNTYQPFHNFKLRPFLVRLQEARESFIPVFFSRVHNILTELNLLYVHVTIHRKRNFPSWKFFETHVLHPFENFNKSNITDIIYQKTFIEHREHYNSFVPIYTDGSKSADQVSFAVVFPNIIFSFRLHPSCSISTAEITAILYALEQIPKSIQKLFIIYTVSLSVLKAHDSVHDHTHPLVFSVLDILEKLASKGFIINFCWIPSHVGILGNEQAAKAAKSATFSINGTVPIGDLKNHIKLLLYTEWQEQWNVETGNKLHAITPTVQSWPSLKNRKADTILTRLRVGHTRFTHRHLLLEEQAPMCSKCNCTLSVHHILSECSNFNSQRLRFFNTTTISLPTLPGETQHVHLFAFL</sequence>
<dbReference type="InterPro" id="IPR012337">
    <property type="entry name" value="RNaseH-like_sf"/>
</dbReference>
<keyword evidence="3" id="KW-1185">Reference proteome</keyword>
<gene>
    <name evidence="2" type="ORF">AVEN_233145_1</name>
</gene>
<comment type="caution">
    <text evidence="2">The sequence shown here is derived from an EMBL/GenBank/DDBJ whole genome shotgun (WGS) entry which is preliminary data.</text>
</comment>
<organism evidence="2 3">
    <name type="scientific">Araneus ventricosus</name>
    <name type="common">Orbweaver spider</name>
    <name type="synonym">Epeira ventricosa</name>
    <dbReference type="NCBI Taxonomy" id="182803"/>
    <lineage>
        <taxon>Eukaryota</taxon>
        <taxon>Metazoa</taxon>
        <taxon>Ecdysozoa</taxon>
        <taxon>Arthropoda</taxon>
        <taxon>Chelicerata</taxon>
        <taxon>Arachnida</taxon>
        <taxon>Araneae</taxon>
        <taxon>Araneomorphae</taxon>
        <taxon>Entelegynae</taxon>
        <taxon>Araneoidea</taxon>
        <taxon>Araneidae</taxon>
        <taxon>Araneus</taxon>
    </lineage>
</organism>
<dbReference type="Proteomes" id="UP000499080">
    <property type="component" value="Unassembled WGS sequence"/>
</dbReference>
<dbReference type="Gene3D" id="3.30.420.10">
    <property type="entry name" value="Ribonuclease H-like superfamily/Ribonuclease H"/>
    <property type="match status" value="1"/>
</dbReference>
<reference evidence="2 3" key="1">
    <citation type="journal article" date="2019" name="Sci. Rep.">
        <title>Orb-weaving spider Araneus ventricosus genome elucidates the spidroin gene catalogue.</title>
        <authorList>
            <person name="Kono N."/>
            <person name="Nakamura H."/>
            <person name="Ohtoshi R."/>
            <person name="Moran D.A.P."/>
            <person name="Shinohara A."/>
            <person name="Yoshida Y."/>
            <person name="Fujiwara M."/>
            <person name="Mori M."/>
            <person name="Tomita M."/>
            <person name="Arakawa K."/>
        </authorList>
    </citation>
    <scope>NUCLEOTIDE SEQUENCE [LARGE SCALE GENOMIC DNA]</scope>
</reference>
<dbReference type="AlphaFoldDB" id="A0A4Y2BUM4"/>
<dbReference type="PROSITE" id="PS50879">
    <property type="entry name" value="RNASE_H_1"/>
    <property type="match status" value="1"/>
</dbReference>
<protein>
    <recommendedName>
        <fullName evidence="1">RNase H type-1 domain-containing protein</fullName>
    </recommendedName>
</protein>
<dbReference type="GO" id="GO:0003676">
    <property type="term" value="F:nucleic acid binding"/>
    <property type="evidence" value="ECO:0007669"/>
    <property type="project" value="InterPro"/>
</dbReference>
<dbReference type="CDD" id="cd09276">
    <property type="entry name" value="Rnase_HI_RT_non_LTR"/>
    <property type="match status" value="1"/>
</dbReference>
<proteinExistence type="predicted"/>
<dbReference type="SUPFAM" id="SSF53098">
    <property type="entry name" value="Ribonuclease H-like"/>
    <property type="match status" value="1"/>
</dbReference>
<name>A0A4Y2BUM4_ARAVE</name>
<accession>A0A4Y2BUM4</accession>
<evidence type="ECO:0000313" key="3">
    <source>
        <dbReference type="Proteomes" id="UP000499080"/>
    </source>
</evidence>
<dbReference type="OrthoDB" id="6435860at2759"/>
<evidence type="ECO:0000259" key="1">
    <source>
        <dbReference type="PROSITE" id="PS50879"/>
    </source>
</evidence>